<evidence type="ECO:0000313" key="3">
    <source>
        <dbReference type="Proteomes" id="UP000184291"/>
    </source>
</evidence>
<dbReference type="AlphaFoldDB" id="A0A1M4S015"/>
<name>A0A1M4S015_9ACTO</name>
<accession>A0A1M4S015</accession>
<keyword evidence="3" id="KW-1185">Reference proteome</keyword>
<proteinExistence type="predicted"/>
<protein>
    <recommendedName>
        <fullName evidence="1">DUF6571 domain-containing protein</fullName>
    </recommendedName>
</protein>
<dbReference type="Proteomes" id="UP000184291">
    <property type="component" value="Unassembled WGS sequence"/>
</dbReference>
<organism evidence="2 3">
    <name type="scientific">Actinomyces glycerinitolerans</name>
    <dbReference type="NCBI Taxonomy" id="1892869"/>
    <lineage>
        <taxon>Bacteria</taxon>
        <taxon>Bacillati</taxon>
        <taxon>Actinomycetota</taxon>
        <taxon>Actinomycetes</taxon>
        <taxon>Actinomycetales</taxon>
        <taxon>Actinomycetaceae</taxon>
        <taxon>Actinomyces</taxon>
    </lineage>
</organism>
<feature type="domain" description="DUF6571" evidence="1">
    <location>
        <begin position="1"/>
        <end position="673"/>
    </location>
</feature>
<reference evidence="3" key="1">
    <citation type="submission" date="2016-09" db="EMBL/GenBank/DDBJ databases">
        <authorList>
            <person name="Strepis N."/>
        </authorList>
    </citation>
    <scope>NUCLEOTIDE SEQUENCE [LARGE SCALE GENOMIC DNA]</scope>
</reference>
<dbReference type="InterPro" id="IPR046701">
    <property type="entry name" value="DUF6571"/>
</dbReference>
<dbReference type="RefSeq" id="WP_073330388.1">
    <property type="nucleotide sequence ID" value="NZ_FQTT01000010.1"/>
</dbReference>
<gene>
    <name evidence="2" type="ORF">ACGLYG10_1706</name>
</gene>
<dbReference type="EMBL" id="FQTT01000010">
    <property type="protein sequence ID" value="SHE25490.1"/>
    <property type="molecule type" value="Genomic_DNA"/>
</dbReference>
<evidence type="ECO:0000259" key="1">
    <source>
        <dbReference type="Pfam" id="PF20211"/>
    </source>
</evidence>
<dbReference type="Pfam" id="PF20211">
    <property type="entry name" value="DUF6571"/>
    <property type="match status" value="1"/>
</dbReference>
<sequence>MAVLHMDPSKLESVIQNIRNLADECDAAKSRIDSEFEAENDPEPIDYFPPAADKAIGNLNGRAETLEEAKNAIVAVNESGVGSMNAEGVISCDIPDSVSINNVEQLVSWSDGTIDAHDLQNIVETGRKSNGRDYDQVIASMREHADDSVYAQAYIECVGPENLTQLPLNVEERVCTHFDGIDSGDVCTTLLDQDAAGELSELQGTLLASASKRWDDDKCRSVAEAISESVDDEAGRGRATVLNAMLDGHDENGDHVNDLEFNDAFLTSLAERLDDINWDWDVLPGDRFLVGQSIDPMAGVLDAMGNNPEAALDYLAPASTGGDFDTTRLEELSKREWDEQGFAGFTAAAAAASSLRSSNAPDVRDRANALTDNSIHLLAVNTDESMYDDDAKARIGLLLANCPGELTNAWNDGISLRDNMYSNAKFSVATVEDANTLVYRIADSTDALSTIASQITSYAHDRGTFEAMENGGDRESQIEVLNKPYRQSYGAIGFLVGVADSKAGIANANAAERIERGNRNFEAVNLGVVAAITAVSGPFAPVTLLTEAQGLLISTGYSVVTTLSKPLSADIESVDSAAPQGVREALWAGSIQDASELGLIDQSTYTYNNKDEAYTWIVHDPDGNCSIMLSNTNSDEDGIGQLKEWYNGLPGDSEVDDVVEDFEDNYDDGYNSALETVAELPEAKK</sequence>
<evidence type="ECO:0000313" key="2">
    <source>
        <dbReference type="EMBL" id="SHE25490.1"/>
    </source>
</evidence>